<keyword evidence="3" id="KW-1185">Reference proteome</keyword>
<evidence type="ECO:0000256" key="1">
    <source>
        <dbReference type="SAM" id="Phobius"/>
    </source>
</evidence>
<dbReference type="EMBL" id="JACHBF010000011">
    <property type="protein sequence ID" value="MBB6493517.1"/>
    <property type="molecule type" value="Genomic_DNA"/>
</dbReference>
<organism evidence="2 3">
    <name type="scientific">Rhizobium tropici</name>
    <dbReference type="NCBI Taxonomy" id="398"/>
    <lineage>
        <taxon>Bacteria</taxon>
        <taxon>Pseudomonadati</taxon>
        <taxon>Pseudomonadota</taxon>
        <taxon>Alphaproteobacteria</taxon>
        <taxon>Hyphomicrobiales</taxon>
        <taxon>Rhizobiaceae</taxon>
        <taxon>Rhizobium/Agrobacterium group</taxon>
        <taxon>Rhizobium</taxon>
    </lineage>
</organism>
<name>A0ABR6R2U6_RHITR</name>
<keyword evidence="1" id="KW-0472">Membrane</keyword>
<gene>
    <name evidence="2" type="ORF">GGD45_003943</name>
</gene>
<evidence type="ECO:0000313" key="3">
    <source>
        <dbReference type="Proteomes" id="UP000526625"/>
    </source>
</evidence>
<accession>A0ABR6R2U6</accession>
<protein>
    <submittedName>
        <fullName evidence="2">Uncharacterized protein</fullName>
    </submittedName>
</protein>
<comment type="caution">
    <text evidence="2">The sequence shown here is derived from an EMBL/GenBank/DDBJ whole genome shotgun (WGS) entry which is preliminary data.</text>
</comment>
<reference evidence="2 3" key="1">
    <citation type="submission" date="2020-08" db="EMBL/GenBank/DDBJ databases">
        <title>Genomic Encyclopedia of Type Strains, Phase IV (KMG-V): Genome sequencing to study the core and pangenomes of soil and plant-associated prokaryotes.</title>
        <authorList>
            <person name="Whitman W."/>
        </authorList>
    </citation>
    <scope>NUCLEOTIDE SEQUENCE [LARGE SCALE GENOMIC DNA]</scope>
    <source>
        <strain evidence="2 3">SEMIA 4059</strain>
    </source>
</reference>
<feature type="transmembrane region" description="Helical" evidence="1">
    <location>
        <begin position="6"/>
        <end position="28"/>
    </location>
</feature>
<dbReference type="RefSeq" id="WP_015341065.1">
    <property type="nucleotide sequence ID" value="NZ_JAADZA010000011.1"/>
</dbReference>
<sequence>MFTKEWSIPAILTIFLLGVCGLIAYFTWTLLPPAATAQNHVGGAAILSDSSAHLIADPVAKKQP</sequence>
<keyword evidence="1" id="KW-1133">Transmembrane helix</keyword>
<proteinExistence type="predicted"/>
<keyword evidence="1" id="KW-0812">Transmembrane</keyword>
<evidence type="ECO:0000313" key="2">
    <source>
        <dbReference type="EMBL" id="MBB6493517.1"/>
    </source>
</evidence>
<dbReference type="Proteomes" id="UP000526625">
    <property type="component" value="Unassembled WGS sequence"/>
</dbReference>